<proteinExistence type="predicted"/>
<evidence type="ECO:0000256" key="1">
    <source>
        <dbReference type="SAM" id="Phobius"/>
    </source>
</evidence>
<organism evidence="2 3">
    <name type="scientific">Deinococcus xianganensis</name>
    <dbReference type="NCBI Taxonomy" id="1507289"/>
    <lineage>
        <taxon>Bacteria</taxon>
        <taxon>Thermotogati</taxon>
        <taxon>Deinococcota</taxon>
        <taxon>Deinococci</taxon>
        <taxon>Deinococcales</taxon>
        <taxon>Deinococcaceae</taxon>
        <taxon>Deinococcus</taxon>
    </lineage>
</organism>
<reference evidence="2 3" key="1">
    <citation type="submission" date="2019-11" db="EMBL/GenBank/DDBJ databases">
        <title>Genome sequence of Deinococcus xianganensis Y35, AI-2 producing algicidal bacterium, isolated from lake water.</title>
        <authorList>
            <person name="Li Y."/>
        </authorList>
    </citation>
    <scope>NUCLEOTIDE SEQUENCE [LARGE SCALE GENOMIC DNA]</scope>
    <source>
        <strain evidence="2 3">Y35</strain>
    </source>
</reference>
<keyword evidence="1" id="KW-1133">Transmembrane helix</keyword>
<dbReference type="Proteomes" id="UP000430519">
    <property type="component" value="Unassembled WGS sequence"/>
</dbReference>
<feature type="transmembrane region" description="Helical" evidence="1">
    <location>
        <begin position="34"/>
        <end position="53"/>
    </location>
</feature>
<evidence type="ECO:0000313" key="3">
    <source>
        <dbReference type="Proteomes" id="UP000430519"/>
    </source>
</evidence>
<comment type="caution">
    <text evidence="2">The sequence shown here is derived from an EMBL/GenBank/DDBJ whole genome shotgun (WGS) entry which is preliminary data.</text>
</comment>
<keyword evidence="1" id="KW-0472">Membrane</keyword>
<dbReference type="AlphaFoldDB" id="A0A6I4YNT6"/>
<evidence type="ECO:0000313" key="2">
    <source>
        <dbReference type="EMBL" id="MXV21751.1"/>
    </source>
</evidence>
<sequence>MNNPDLLLLFSQAGALALLGYAFTLPFTLWPYRSAASWFRTALCLALVLLFTVRGQSALDVLAQQDVLGCEEGFEVHLL</sequence>
<dbReference type="EMBL" id="WVHK01000127">
    <property type="protein sequence ID" value="MXV21751.1"/>
    <property type="molecule type" value="Genomic_DNA"/>
</dbReference>
<gene>
    <name evidence="2" type="ORF">GLX28_19200</name>
</gene>
<keyword evidence="3" id="KW-1185">Reference proteome</keyword>
<accession>A0A6I4YNT6</accession>
<name>A0A6I4YNT6_9DEIO</name>
<keyword evidence="1" id="KW-0812">Transmembrane</keyword>
<protein>
    <submittedName>
        <fullName evidence="2">Uncharacterized protein</fullName>
    </submittedName>
</protein>
<dbReference type="RefSeq" id="WP_160982205.1">
    <property type="nucleotide sequence ID" value="NZ_WVHK01000127.1"/>
</dbReference>